<organism evidence="4 5">
    <name type="scientific">Caenorhabditis auriculariae</name>
    <dbReference type="NCBI Taxonomy" id="2777116"/>
    <lineage>
        <taxon>Eukaryota</taxon>
        <taxon>Metazoa</taxon>
        <taxon>Ecdysozoa</taxon>
        <taxon>Nematoda</taxon>
        <taxon>Chromadorea</taxon>
        <taxon>Rhabditida</taxon>
        <taxon>Rhabditina</taxon>
        <taxon>Rhabditomorpha</taxon>
        <taxon>Rhabditoidea</taxon>
        <taxon>Rhabditidae</taxon>
        <taxon>Peloderinae</taxon>
        <taxon>Caenorhabditis</taxon>
    </lineage>
</organism>
<accession>A0A8S1GN12</accession>
<dbReference type="AlphaFoldDB" id="A0A8S1GN12"/>
<dbReference type="Proteomes" id="UP000835052">
    <property type="component" value="Unassembled WGS sequence"/>
</dbReference>
<proteinExistence type="predicted"/>
<dbReference type="InterPro" id="IPR020849">
    <property type="entry name" value="Small_GTPase_Ras-type"/>
</dbReference>
<dbReference type="GO" id="GO:0005525">
    <property type="term" value="F:GTP binding"/>
    <property type="evidence" value="ECO:0007669"/>
    <property type="project" value="UniProtKB-KW"/>
</dbReference>
<dbReference type="SMART" id="SM00173">
    <property type="entry name" value="RAS"/>
    <property type="match status" value="1"/>
</dbReference>
<dbReference type="PROSITE" id="PS51421">
    <property type="entry name" value="RAS"/>
    <property type="match status" value="1"/>
</dbReference>
<dbReference type="Pfam" id="PF00071">
    <property type="entry name" value="Ras"/>
    <property type="match status" value="1"/>
</dbReference>
<protein>
    <submittedName>
        <fullName evidence="4">Uncharacterized protein</fullName>
    </submittedName>
</protein>
<dbReference type="GO" id="GO:0003924">
    <property type="term" value="F:GTPase activity"/>
    <property type="evidence" value="ECO:0007669"/>
    <property type="project" value="InterPro"/>
</dbReference>
<dbReference type="PANTHER" id="PTHR24070">
    <property type="entry name" value="RAS, DI-RAS, AND RHEB FAMILY MEMBERS OF SMALL GTPASE SUPERFAMILY"/>
    <property type="match status" value="1"/>
</dbReference>
<dbReference type="SMART" id="SM00174">
    <property type="entry name" value="RHO"/>
    <property type="match status" value="1"/>
</dbReference>
<dbReference type="InterPro" id="IPR001806">
    <property type="entry name" value="Small_GTPase"/>
</dbReference>
<keyword evidence="5" id="KW-1185">Reference proteome</keyword>
<sequence length="256" mass="29274">MESRRQQRVALGRSRSAVRHRNDRGVAPPLPTTSSIRRDFREPAKRLEITLAVVGSVKVGKSAMVSQFLWQGFIADYRPTVEEFNWIEYDLEQGRALMLQIIDSSGSRDFLAMRNLYIRTADAFLVVFAVDDAQSFEEARKIIEDILEHRGRTVPIVLVANKRDVIEDNRDWRAKGSYAFARANAIPMVECCAKRQAEVATAFQELLERLREQRNIMVGDLKKRRQSMPSTRAYSGIDLADIEKLKDKQKPSCIVS</sequence>
<dbReference type="GO" id="GO:0016020">
    <property type="term" value="C:membrane"/>
    <property type="evidence" value="ECO:0007669"/>
    <property type="project" value="InterPro"/>
</dbReference>
<keyword evidence="2" id="KW-0342">GTP-binding</keyword>
<dbReference type="PROSITE" id="PS51419">
    <property type="entry name" value="RAB"/>
    <property type="match status" value="1"/>
</dbReference>
<name>A0A8S1GN12_9PELO</name>
<dbReference type="OrthoDB" id="265044at2759"/>
<reference evidence="4" key="1">
    <citation type="submission" date="2020-10" db="EMBL/GenBank/DDBJ databases">
        <authorList>
            <person name="Kikuchi T."/>
        </authorList>
    </citation>
    <scope>NUCLEOTIDE SEQUENCE</scope>
    <source>
        <strain evidence="4">NKZ352</strain>
    </source>
</reference>
<dbReference type="Gene3D" id="3.40.50.300">
    <property type="entry name" value="P-loop containing nucleotide triphosphate hydrolases"/>
    <property type="match status" value="1"/>
</dbReference>
<comment type="caution">
    <text evidence="4">The sequence shown here is derived from an EMBL/GenBank/DDBJ whole genome shotgun (WGS) entry which is preliminary data.</text>
</comment>
<dbReference type="InterPro" id="IPR005225">
    <property type="entry name" value="Small_GTP-bd"/>
</dbReference>
<evidence type="ECO:0000313" key="4">
    <source>
        <dbReference type="EMBL" id="CAD6184827.1"/>
    </source>
</evidence>
<dbReference type="PRINTS" id="PR00449">
    <property type="entry name" value="RASTRNSFRMNG"/>
</dbReference>
<evidence type="ECO:0000313" key="5">
    <source>
        <dbReference type="Proteomes" id="UP000835052"/>
    </source>
</evidence>
<dbReference type="SMART" id="SM00175">
    <property type="entry name" value="RAB"/>
    <property type="match status" value="1"/>
</dbReference>
<evidence type="ECO:0000256" key="2">
    <source>
        <dbReference type="ARBA" id="ARBA00023134"/>
    </source>
</evidence>
<dbReference type="InterPro" id="IPR027417">
    <property type="entry name" value="P-loop_NTPase"/>
</dbReference>
<evidence type="ECO:0000256" key="1">
    <source>
        <dbReference type="ARBA" id="ARBA00022741"/>
    </source>
</evidence>
<gene>
    <name evidence="4" type="ORF">CAUJ_LOCUS746</name>
</gene>
<dbReference type="GO" id="GO:0007165">
    <property type="term" value="P:signal transduction"/>
    <property type="evidence" value="ECO:0007669"/>
    <property type="project" value="InterPro"/>
</dbReference>
<dbReference type="SUPFAM" id="SSF52540">
    <property type="entry name" value="P-loop containing nucleoside triphosphate hydrolases"/>
    <property type="match status" value="1"/>
</dbReference>
<feature type="region of interest" description="Disordered" evidence="3">
    <location>
        <begin position="1"/>
        <end position="35"/>
    </location>
</feature>
<evidence type="ECO:0000256" key="3">
    <source>
        <dbReference type="SAM" id="MobiDB-lite"/>
    </source>
</evidence>
<keyword evidence="1" id="KW-0547">Nucleotide-binding</keyword>
<dbReference type="EMBL" id="CAJGYM010000001">
    <property type="protein sequence ID" value="CAD6184827.1"/>
    <property type="molecule type" value="Genomic_DNA"/>
</dbReference>
<dbReference type="NCBIfam" id="TIGR00231">
    <property type="entry name" value="small_GTP"/>
    <property type="match status" value="1"/>
</dbReference>